<dbReference type="RefSeq" id="XP_022140224.1">
    <property type="nucleotide sequence ID" value="XM_022284532.1"/>
</dbReference>
<dbReference type="PANTHER" id="PTHR36350:SF2">
    <property type="entry name" value="PROTEIN, PUTATIVE-RELATED"/>
    <property type="match status" value="1"/>
</dbReference>
<reference evidence="2" key="1">
    <citation type="submission" date="2025-08" db="UniProtKB">
        <authorList>
            <consortium name="RefSeq"/>
        </authorList>
    </citation>
    <scope>IDENTIFICATION</scope>
    <source>
        <strain evidence="2">OHB3-1</strain>
    </source>
</reference>
<organism evidence="1 2">
    <name type="scientific">Momordica charantia</name>
    <name type="common">Bitter gourd</name>
    <name type="synonym">Balsam pear</name>
    <dbReference type="NCBI Taxonomy" id="3673"/>
    <lineage>
        <taxon>Eukaryota</taxon>
        <taxon>Viridiplantae</taxon>
        <taxon>Streptophyta</taxon>
        <taxon>Embryophyta</taxon>
        <taxon>Tracheophyta</taxon>
        <taxon>Spermatophyta</taxon>
        <taxon>Magnoliopsida</taxon>
        <taxon>eudicotyledons</taxon>
        <taxon>Gunneridae</taxon>
        <taxon>Pentapetalae</taxon>
        <taxon>rosids</taxon>
        <taxon>fabids</taxon>
        <taxon>Cucurbitales</taxon>
        <taxon>Cucurbitaceae</taxon>
        <taxon>Momordiceae</taxon>
        <taxon>Momordica</taxon>
    </lineage>
</organism>
<dbReference type="OrthoDB" id="1398107at2759"/>
<sequence>MAPWLWFDLSKSPFPRLVNGSTGISIGPTRNPKFLAHCKNIAHSRETQYSNAKQDPWKSLLSLVPTKADNNSQLSTIVSIKNEALKLVVDKKYDVLECLMRCLSNRGDTNDDVEYEARVAYVQFLIYLDEYNKALEFLEEDGRFPKSASSDARPCLYKAVVHTMLGKHDAEKCWNAYLKTLNNGNVNDTFLTHSNNNTYPELLFLTDAKAPLKSLLSLEEKNSSLAKIIPAKVSELVEYSFNPEILEAE</sequence>
<gene>
    <name evidence="2" type="primary">LOC111010943</name>
</gene>
<keyword evidence="1" id="KW-1185">Reference proteome</keyword>
<dbReference type="PANTHER" id="PTHR36350">
    <property type="entry name" value="TRANSMEMBRANE PROTEIN"/>
    <property type="match status" value="1"/>
</dbReference>
<dbReference type="AlphaFoldDB" id="A0A6J1CF48"/>
<proteinExistence type="predicted"/>
<protein>
    <submittedName>
        <fullName evidence="2">Uncharacterized protein LOC111010943</fullName>
    </submittedName>
</protein>
<dbReference type="Proteomes" id="UP000504603">
    <property type="component" value="Unplaced"/>
</dbReference>
<dbReference type="KEGG" id="mcha:111010943"/>
<name>A0A6J1CF48_MOMCH</name>
<dbReference type="GeneID" id="111010943"/>
<accession>A0A6J1CF48</accession>
<evidence type="ECO:0000313" key="2">
    <source>
        <dbReference type="RefSeq" id="XP_022140224.1"/>
    </source>
</evidence>
<evidence type="ECO:0000313" key="1">
    <source>
        <dbReference type="Proteomes" id="UP000504603"/>
    </source>
</evidence>